<dbReference type="AlphaFoldDB" id="A0A1J7JGH4"/>
<dbReference type="PANTHER" id="PTHR11177">
    <property type="entry name" value="CHITINASE"/>
    <property type="match status" value="1"/>
</dbReference>
<feature type="disulfide bond" evidence="12">
    <location>
        <begin position="115"/>
        <end position="127"/>
    </location>
</feature>
<comment type="subcellular location">
    <subcellularLocation>
        <location evidence="2">Secreted</location>
    </subcellularLocation>
</comment>
<feature type="disulfide bond" evidence="12">
    <location>
        <begin position="52"/>
        <end position="56"/>
    </location>
</feature>
<feature type="domain" description="Chitin-binding type-1" evidence="15">
    <location>
        <begin position="21"/>
        <end position="58"/>
    </location>
</feature>
<keyword evidence="5" id="KW-0964">Secreted</keyword>
<feature type="disulfide bond" evidence="12">
    <location>
        <begin position="72"/>
        <end position="86"/>
    </location>
</feature>
<keyword evidence="7 13" id="KW-0378">Hydrolase</keyword>
<dbReference type="InParanoid" id="A0A1J7JGH4"/>
<protein>
    <recommendedName>
        <fullName evidence="4">chitinase</fullName>
        <ecNumber evidence="4">3.2.1.14</ecNumber>
    </recommendedName>
</protein>
<feature type="domain" description="GH18" evidence="16">
    <location>
        <begin position="152"/>
        <end position="515"/>
    </location>
</feature>
<keyword evidence="8" id="KW-0146">Chitin degradation</keyword>
<comment type="caution">
    <text evidence="12">Lacks conserved residue(s) required for the propagation of feature annotation.</text>
</comment>
<evidence type="ECO:0000259" key="16">
    <source>
        <dbReference type="PROSITE" id="PS51910"/>
    </source>
</evidence>
<dbReference type="CDD" id="cd00035">
    <property type="entry name" value="ChtBD1"/>
    <property type="match status" value="1"/>
</dbReference>
<dbReference type="Gene3D" id="3.20.20.80">
    <property type="entry name" value="Glycosidases"/>
    <property type="match status" value="1"/>
</dbReference>
<proteinExistence type="inferred from homology"/>
<evidence type="ECO:0000256" key="7">
    <source>
        <dbReference type="ARBA" id="ARBA00022801"/>
    </source>
</evidence>
<keyword evidence="6 12" id="KW-0147">Chitin-binding</keyword>
<dbReference type="InterPro" id="IPR017853">
    <property type="entry name" value="GH"/>
</dbReference>
<dbReference type="InterPro" id="IPR011583">
    <property type="entry name" value="Chitinase_II/V-like_cat"/>
</dbReference>
<dbReference type="InterPro" id="IPR029070">
    <property type="entry name" value="Chitinase_insertion_sf"/>
</dbReference>
<keyword evidence="11" id="KW-0624">Polysaccharide degradation</keyword>
<dbReference type="InterPro" id="IPR050314">
    <property type="entry name" value="Glycosyl_Hydrlase_18"/>
</dbReference>
<dbReference type="PROSITE" id="PS51910">
    <property type="entry name" value="GH18_2"/>
    <property type="match status" value="1"/>
</dbReference>
<dbReference type="SMART" id="SM00636">
    <property type="entry name" value="Glyco_18"/>
    <property type="match status" value="1"/>
</dbReference>
<dbReference type="GO" id="GO:0006032">
    <property type="term" value="P:chitin catabolic process"/>
    <property type="evidence" value="ECO:0007669"/>
    <property type="project" value="UniProtKB-KW"/>
</dbReference>
<comment type="catalytic activity">
    <reaction evidence="1">
        <text>Random endo-hydrolysis of N-acetyl-beta-D-glucosaminide (1-&gt;4)-beta-linkages in chitin and chitodextrins.</text>
        <dbReference type="EC" id="3.2.1.14"/>
    </reaction>
</comment>
<reference evidence="17 18" key="1">
    <citation type="submission" date="2016-10" db="EMBL/GenBank/DDBJ databases">
        <title>Draft genome sequence of Coniochaeta ligniaria NRRL30616, a lignocellulolytic fungus for bioabatement of inhibitors in plant biomass hydrolysates.</title>
        <authorList>
            <consortium name="DOE Joint Genome Institute"/>
            <person name="Jimenez D.J."/>
            <person name="Hector R.E."/>
            <person name="Riley R."/>
            <person name="Sun H."/>
            <person name="Grigoriev I.V."/>
            <person name="Van Elsas J.D."/>
            <person name="Nichols N.N."/>
        </authorList>
    </citation>
    <scope>NUCLEOTIDE SEQUENCE [LARGE SCALE GENOMIC DNA]</scope>
    <source>
        <strain evidence="17 18">NRRL 30616</strain>
    </source>
</reference>
<dbReference type="InterPro" id="IPR001579">
    <property type="entry name" value="Glyco_hydro_18_chit_AS"/>
</dbReference>
<dbReference type="PROSITE" id="PS01095">
    <property type="entry name" value="GH18_1"/>
    <property type="match status" value="1"/>
</dbReference>
<dbReference type="GO" id="GO:0008843">
    <property type="term" value="F:endochitinase activity"/>
    <property type="evidence" value="ECO:0007669"/>
    <property type="project" value="UniProtKB-EC"/>
</dbReference>
<keyword evidence="9" id="KW-0119">Carbohydrate metabolism</keyword>
<dbReference type="OrthoDB" id="73875at2759"/>
<keyword evidence="12" id="KW-1015">Disulfide bond</keyword>
<dbReference type="EMBL" id="KV875098">
    <property type="protein sequence ID" value="OIW28356.1"/>
    <property type="molecule type" value="Genomic_DNA"/>
</dbReference>
<dbReference type="Pfam" id="PF00187">
    <property type="entry name" value="Chitin_bind_1"/>
    <property type="match status" value="1"/>
</dbReference>
<dbReference type="Gene3D" id="3.10.50.10">
    <property type="match status" value="1"/>
</dbReference>
<keyword evidence="10 13" id="KW-0326">Glycosidase</keyword>
<dbReference type="SMART" id="SM00270">
    <property type="entry name" value="ChtBD1"/>
    <property type="match status" value="3"/>
</dbReference>
<dbReference type="EC" id="3.2.1.14" evidence="4"/>
<gene>
    <name evidence="17" type="ORF">CONLIGDRAFT_578368</name>
</gene>
<evidence type="ECO:0000256" key="10">
    <source>
        <dbReference type="ARBA" id="ARBA00023295"/>
    </source>
</evidence>
<dbReference type="STRING" id="1408157.A0A1J7JGH4"/>
<feature type="disulfide bond" evidence="12">
    <location>
        <begin position="34"/>
        <end position="48"/>
    </location>
</feature>
<evidence type="ECO:0000313" key="17">
    <source>
        <dbReference type="EMBL" id="OIW28356.1"/>
    </source>
</evidence>
<feature type="disulfide bond" evidence="12">
    <location>
        <begin position="90"/>
        <end position="94"/>
    </location>
</feature>
<evidence type="ECO:0000256" key="2">
    <source>
        <dbReference type="ARBA" id="ARBA00004613"/>
    </source>
</evidence>
<evidence type="ECO:0000256" key="5">
    <source>
        <dbReference type="ARBA" id="ARBA00022525"/>
    </source>
</evidence>
<evidence type="ECO:0000256" key="4">
    <source>
        <dbReference type="ARBA" id="ARBA00012729"/>
    </source>
</evidence>
<dbReference type="GO" id="GO:0008061">
    <property type="term" value="F:chitin binding"/>
    <property type="evidence" value="ECO:0007669"/>
    <property type="project" value="UniProtKB-UniRule"/>
</dbReference>
<evidence type="ECO:0000256" key="14">
    <source>
        <dbReference type="SAM" id="SignalP"/>
    </source>
</evidence>
<dbReference type="SUPFAM" id="SSF54556">
    <property type="entry name" value="Chitinase insertion domain"/>
    <property type="match status" value="1"/>
</dbReference>
<sequence length="1116" mass="122418">MLPSFTLFLFSLVALSTGGAAQQCSASVPCSVGCCSQYGYCGFGDDFCGPGCKNNCNAQKQCDRDRPCAVGCCSKFGFCGLGQDFCGANCAYQCDQKAQCDPGGWGAAYVNHTKCPLNVCCSKFGFCGMTSEFCGDKTVTHQTCDVNSHAIERVVGYYEGWAPSRDCHRMIPENIPVGVYTHINFAFASIAYNNFQTIPSDPGDLDRWKRVMMLKRSDPNLKIWLAIGGWTFNDPDQITKTTFSDICSTTVNQDKFIDALVTLMTAFGFDGVDIDWEYPEAPDRSGRGEDYANFPVFIGRLRKALKNANSNWGISITLPASFWYLQHFDIVKLEKDVDWFNVMTYDMHGAWDLTTDWGKVHGAQINAHTNLTEIADGLDLLWRNNIDPAKVNLGLAFYGRSMTLASASCNQPGCPVASAGNAGECSGAAGVLLNTEIADIITKHQLQPTLDNTAAVKMITWGSNQWTSFDDGDTFKIKTDFAKSHCLGGVMVWAVSHDNLEGENAAALAHALGRDVVIPTTHFVERDTTNPQDQFCHWINCGDVCPEGFGPLVRQDKTSELMLTSQGCPPESGTVHTLCCPKKQLTFCQWRGFKNSGHCNAQCNSNEVQVGSTSVGCSRGSQAACCTTNPATEPWGQCKWTDCANGDPQAACPADYPKFVVASNVGFGGEQYCKSGKRAYCCKGPEIPAPFQNCNWYGHVTNLLKTDVALICDDSCPSGQILVAKSSNGVNEVPCLGSYAAYCCAGKPAVVERSGYDAALDEFQYYLSTFLKDPTCPADKYTELAKRTAGSSVADAPETAGLSKRYALDGARFSTFVNIMQHFFYGIHQDVNMVNYFDSQLVAIDPHLPSDSLVRALIYPYGAEVGGLQPMVDPDEFTADFLCNLYSARATIQDATRARDELCADVNDATSVKRRQTPPIDRLPHLELRNGTSNSIDDVHQLAEELLTLWKRRFSSYDGPDHNNAEIPSRMRALEGAVNGDLTLHYARWLETRYEGGPAGEVMLEVAYWIGPQVGTEPTDAVRARYTQRTHVNPQDRWVVFHLHIPIDSATFIQAHDNPRARDYFVGVNVLNAFHGHRVVTWTNMEEHVDGRSKSTSLFPHRLKKAGGGLSKTGCC</sequence>
<dbReference type="InterPro" id="IPR001002">
    <property type="entry name" value="Chitin-bd_1"/>
</dbReference>
<feature type="disulfide bond" evidence="12">
    <location>
        <begin position="120"/>
        <end position="134"/>
    </location>
</feature>
<feature type="signal peptide" evidence="14">
    <location>
        <begin position="1"/>
        <end position="21"/>
    </location>
</feature>
<dbReference type="InterPro" id="IPR001223">
    <property type="entry name" value="Glyco_hydro18_cat"/>
</dbReference>
<evidence type="ECO:0000256" key="12">
    <source>
        <dbReference type="PROSITE-ProRule" id="PRU00261"/>
    </source>
</evidence>
<dbReference type="PROSITE" id="PS00026">
    <property type="entry name" value="CHIT_BIND_I_1"/>
    <property type="match status" value="1"/>
</dbReference>
<evidence type="ECO:0000256" key="1">
    <source>
        <dbReference type="ARBA" id="ARBA00000822"/>
    </source>
</evidence>
<dbReference type="InterPro" id="IPR018371">
    <property type="entry name" value="Chitin-binding_1_CS"/>
</dbReference>
<evidence type="ECO:0000256" key="11">
    <source>
        <dbReference type="ARBA" id="ARBA00023326"/>
    </source>
</evidence>
<dbReference type="SUPFAM" id="SSF57016">
    <property type="entry name" value="Plant lectins/antimicrobial peptides"/>
    <property type="match status" value="2"/>
</dbReference>
<feature type="chain" id="PRO_5012250235" description="chitinase" evidence="14">
    <location>
        <begin position="22"/>
        <end position="1116"/>
    </location>
</feature>
<feature type="domain" description="Chitin-binding type-1" evidence="15">
    <location>
        <begin position="59"/>
        <end position="96"/>
    </location>
</feature>
<organism evidence="17 18">
    <name type="scientific">Coniochaeta ligniaria NRRL 30616</name>
    <dbReference type="NCBI Taxonomy" id="1408157"/>
    <lineage>
        <taxon>Eukaryota</taxon>
        <taxon>Fungi</taxon>
        <taxon>Dikarya</taxon>
        <taxon>Ascomycota</taxon>
        <taxon>Pezizomycotina</taxon>
        <taxon>Sordariomycetes</taxon>
        <taxon>Sordariomycetidae</taxon>
        <taxon>Coniochaetales</taxon>
        <taxon>Coniochaetaceae</taxon>
        <taxon>Coniochaeta</taxon>
    </lineage>
</organism>
<accession>A0A1J7JGH4</accession>
<evidence type="ECO:0000256" key="8">
    <source>
        <dbReference type="ARBA" id="ARBA00023024"/>
    </source>
</evidence>
<evidence type="ECO:0000313" key="18">
    <source>
        <dbReference type="Proteomes" id="UP000182658"/>
    </source>
</evidence>
<evidence type="ECO:0000259" key="15">
    <source>
        <dbReference type="PROSITE" id="PS50941"/>
    </source>
</evidence>
<dbReference type="PROSITE" id="PS50941">
    <property type="entry name" value="CHIT_BIND_I_2"/>
    <property type="match status" value="3"/>
</dbReference>
<dbReference type="Gene3D" id="3.30.60.10">
    <property type="entry name" value="Endochitinase-like"/>
    <property type="match status" value="2"/>
</dbReference>
<dbReference type="GO" id="GO:0000272">
    <property type="term" value="P:polysaccharide catabolic process"/>
    <property type="evidence" value="ECO:0007669"/>
    <property type="project" value="UniProtKB-KW"/>
</dbReference>
<comment type="similarity">
    <text evidence="3">Belongs to the glycosyl hydrolase 18 family. Chitinase class V subfamily.</text>
</comment>
<evidence type="ECO:0000256" key="9">
    <source>
        <dbReference type="ARBA" id="ARBA00023277"/>
    </source>
</evidence>
<dbReference type="PANTHER" id="PTHR11177:SF333">
    <property type="entry name" value="CHITINASE"/>
    <property type="match status" value="1"/>
</dbReference>
<feature type="domain" description="Chitin-binding type-1" evidence="15">
    <location>
        <begin position="97"/>
        <end position="146"/>
    </location>
</feature>
<dbReference type="InterPro" id="IPR036861">
    <property type="entry name" value="Endochitinase-like_sf"/>
</dbReference>
<keyword evidence="14" id="KW-0732">Signal</keyword>
<evidence type="ECO:0000256" key="3">
    <source>
        <dbReference type="ARBA" id="ARBA00008682"/>
    </source>
</evidence>
<evidence type="ECO:0000256" key="6">
    <source>
        <dbReference type="ARBA" id="ARBA00022669"/>
    </source>
</evidence>
<dbReference type="GO" id="GO:0005576">
    <property type="term" value="C:extracellular region"/>
    <property type="evidence" value="ECO:0007669"/>
    <property type="project" value="UniProtKB-SubCell"/>
</dbReference>
<dbReference type="Proteomes" id="UP000182658">
    <property type="component" value="Unassembled WGS sequence"/>
</dbReference>
<keyword evidence="18" id="KW-1185">Reference proteome</keyword>
<dbReference type="Pfam" id="PF00704">
    <property type="entry name" value="Glyco_hydro_18"/>
    <property type="match status" value="1"/>
</dbReference>
<evidence type="ECO:0000256" key="13">
    <source>
        <dbReference type="RuleBase" id="RU000489"/>
    </source>
</evidence>
<dbReference type="SUPFAM" id="SSF51445">
    <property type="entry name" value="(Trans)glycosidases"/>
    <property type="match status" value="1"/>
</dbReference>
<name>A0A1J7JGH4_9PEZI</name>